<dbReference type="PANTHER" id="PTHR13964">
    <property type="entry name" value="RBP-RELATED"/>
    <property type="match status" value="1"/>
</dbReference>
<evidence type="ECO:0000256" key="1">
    <source>
        <dbReference type="ARBA" id="ARBA00022853"/>
    </source>
</evidence>
<reference evidence="4" key="1">
    <citation type="submission" date="2020-07" db="EMBL/GenBank/DDBJ databases">
        <title>Multicomponent nature underlies the extraordinary mechanical properties of spider dragline silk.</title>
        <authorList>
            <person name="Kono N."/>
            <person name="Nakamura H."/>
            <person name="Mori M."/>
            <person name="Yoshida Y."/>
            <person name="Ohtoshi R."/>
            <person name="Malay A.D."/>
            <person name="Moran D.A.P."/>
            <person name="Tomita M."/>
            <person name="Numata K."/>
            <person name="Arakawa K."/>
        </authorList>
    </citation>
    <scope>NUCLEOTIDE SEQUENCE</scope>
</reference>
<dbReference type="Pfam" id="PF08169">
    <property type="entry name" value="RBB1NT"/>
    <property type="match status" value="1"/>
</dbReference>
<protein>
    <submittedName>
        <fullName evidence="4">AT-rich interactive domain-containing protein 4B</fullName>
    </submittedName>
</protein>
<dbReference type="EMBL" id="BMAO01031534">
    <property type="protein sequence ID" value="GFQ75800.1"/>
    <property type="molecule type" value="Genomic_DNA"/>
</dbReference>
<dbReference type="SMART" id="SM00333">
    <property type="entry name" value="TUDOR"/>
    <property type="match status" value="1"/>
</dbReference>
<dbReference type="CDD" id="cd20390">
    <property type="entry name" value="Tudor_ARID4_rpt2"/>
    <property type="match status" value="1"/>
</dbReference>
<dbReference type="InterPro" id="IPR012603">
    <property type="entry name" value="ARID4A/B_PWWP"/>
</dbReference>
<dbReference type="GO" id="GO:0006357">
    <property type="term" value="P:regulation of transcription by RNA polymerase II"/>
    <property type="evidence" value="ECO:0007669"/>
    <property type="project" value="TreeGrafter"/>
</dbReference>
<dbReference type="SUPFAM" id="SSF63748">
    <property type="entry name" value="Tudor/PWWP/MBT"/>
    <property type="match status" value="1"/>
</dbReference>
<dbReference type="GO" id="GO:0006325">
    <property type="term" value="P:chromatin organization"/>
    <property type="evidence" value="ECO:0007669"/>
    <property type="project" value="UniProtKB-KW"/>
</dbReference>
<keyword evidence="2" id="KW-0238">DNA-binding</keyword>
<dbReference type="Proteomes" id="UP000887116">
    <property type="component" value="Unassembled WGS sequence"/>
</dbReference>
<accession>A0A8X6KGZ7</accession>
<name>A0A8X6KGZ7_TRICU</name>
<evidence type="ECO:0000313" key="5">
    <source>
        <dbReference type="Proteomes" id="UP000887116"/>
    </source>
</evidence>
<dbReference type="InterPro" id="IPR002999">
    <property type="entry name" value="Tudor"/>
</dbReference>
<dbReference type="AlphaFoldDB" id="A0A8X6KGZ7"/>
<evidence type="ECO:0000256" key="2">
    <source>
        <dbReference type="ARBA" id="ARBA00023125"/>
    </source>
</evidence>
<dbReference type="OrthoDB" id="124855at2759"/>
<feature type="domain" description="Tudor" evidence="3">
    <location>
        <begin position="57"/>
        <end position="114"/>
    </location>
</feature>
<dbReference type="PANTHER" id="PTHR13964:SF27">
    <property type="entry name" value="HAT-TRICK, ISOFORM D"/>
    <property type="match status" value="1"/>
</dbReference>
<proteinExistence type="predicted"/>
<keyword evidence="5" id="KW-1185">Reference proteome</keyword>
<dbReference type="GO" id="GO:0000976">
    <property type="term" value="F:transcription cis-regulatory region binding"/>
    <property type="evidence" value="ECO:0007669"/>
    <property type="project" value="TreeGrafter"/>
</dbReference>
<gene>
    <name evidence="4" type="primary">Arid4b</name>
    <name evidence="4" type="ORF">TNCT_731231</name>
</gene>
<dbReference type="InterPro" id="IPR051232">
    <property type="entry name" value="ARID/SWI1_ChromRemod"/>
</dbReference>
<keyword evidence="1" id="KW-0156">Chromatin regulator</keyword>
<comment type="caution">
    <text evidence="4">The sequence shown here is derived from an EMBL/GenBank/DDBJ whole genome shotgun (WGS) entry which is preliminary data.</text>
</comment>
<dbReference type="Gene3D" id="2.30.30.140">
    <property type="match status" value="2"/>
</dbReference>
<sequence>MAAEEPAYLMIGTDVSAKYKGAFCEAKVKKVNRVVKCKVTFKNNLGSFMITDDQIKGNLKIGGEVDARHPEKGQFLEAIINKMQDYSQYTVVFDDGDETTLRRTSLCLKSGRHFAESPTLDQFPLTNPEHFGTPVIGTRQVQTFSFTLTTNAVNSVTVTMKVSDEETVPRKVRAIRGKDQNPDLGKVVCVDYGDRRKKENWYPGLIVPHPTQANMKLSKEEILVRSFKDGK</sequence>
<evidence type="ECO:0000313" key="4">
    <source>
        <dbReference type="EMBL" id="GFQ75800.1"/>
    </source>
</evidence>
<evidence type="ECO:0000259" key="3">
    <source>
        <dbReference type="SMART" id="SM00333"/>
    </source>
</evidence>
<organism evidence="4 5">
    <name type="scientific">Trichonephila clavata</name>
    <name type="common">Joro spider</name>
    <name type="synonym">Nephila clavata</name>
    <dbReference type="NCBI Taxonomy" id="2740835"/>
    <lineage>
        <taxon>Eukaryota</taxon>
        <taxon>Metazoa</taxon>
        <taxon>Ecdysozoa</taxon>
        <taxon>Arthropoda</taxon>
        <taxon>Chelicerata</taxon>
        <taxon>Arachnida</taxon>
        <taxon>Araneae</taxon>
        <taxon>Araneomorphae</taxon>
        <taxon>Entelegynae</taxon>
        <taxon>Araneoidea</taxon>
        <taxon>Nephilidae</taxon>
        <taxon>Trichonephila</taxon>
    </lineage>
</organism>
<dbReference type="GO" id="GO:0005634">
    <property type="term" value="C:nucleus"/>
    <property type="evidence" value="ECO:0007669"/>
    <property type="project" value="TreeGrafter"/>
</dbReference>